<keyword evidence="1" id="KW-0472">Membrane</keyword>
<feature type="transmembrane region" description="Helical" evidence="1">
    <location>
        <begin position="166"/>
        <end position="188"/>
    </location>
</feature>
<dbReference type="OrthoDB" id="5695313at2"/>
<keyword evidence="1" id="KW-1133">Transmembrane helix</keyword>
<proteinExistence type="predicted"/>
<evidence type="ECO:0000259" key="2">
    <source>
        <dbReference type="Pfam" id="PF13231"/>
    </source>
</evidence>
<feature type="transmembrane region" description="Helical" evidence="1">
    <location>
        <begin position="462"/>
        <end position="481"/>
    </location>
</feature>
<feature type="transmembrane region" description="Helical" evidence="1">
    <location>
        <begin position="7"/>
        <end position="31"/>
    </location>
</feature>
<feature type="transmembrane region" description="Helical" evidence="1">
    <location>
        <begin position="438"/>
        <end position="456"/>
    </location>
</feature>
<dbReference type="EMBL" id="BJCC01000014">
    <property type="protein sequence ID" value="GCF93930.1"/>
    <property type="molecule type" value="Genomic_DNA"/>
</dbReference>
<feature type="transmembrane region" description="Helical" evidence="1">
    <location>
        <begin position="291"/>
        <end position="314"/>
    </location>
</feature>
<accession>A0A4P5P7W7</accession>
<evidence type="ECO:0000256" key="1">
    <source>
        <dbReference type="SAM" id="Phobius"/>
    </source>
</evidence>
<dbReference type="Proteomes" id="UP000290567">
    <property type="component" value="Unassembled WGS sequence"/>
</dbReference>
<reference evidence="4" key="1">
    <citation type="submission" date="2019-02" db="EMBL/GenBank/DDBJ databases">
        <title>Draft genome sequence of Enterococcus sp. Gos25-1.</title>
        <authorList>
            <person name="Tanaka N."/>
            <person name="Shiwa Y."/>
            <person name="Fujita N."/>
        </authorList>
    </citation>
    <scope>NUCLEOTIDE SEQUENCE [LARGE SCALE GENOMIC DNA]</scope>
    <source>
        <strain evidence="4">Gos25-1</strain>
    </source>
</reference>
<dbReference type="Pfam" id="PF13231">
    <property type="entry name" value="PMT_2"/>
    <property type="match status" value="1"/>
</dbReference>
<dbReference type="RefSeq" id="WP_146622371.1">
    <property type="nucleotide sequence ID" value="NZ_BJCC01000014.1"/>
</dbReference>
<feature type="transmembrane region" description="Helical" evidence="1">
    <location>
        <begin position="195"/>
        <end position="216"/>
    </location>
</feature>
<dbReference type="AlphaFoldDB" id="A0A4P5P7W7"/>
<sequence>MKANNKVVSVLFQLIAYFFSAFTLLMIYGSIRSVNFNLSNLTNGFFLVVFLFVIMAMFFLFSKKNQNLAIDKILLIGMFIRKRLGLITAILFLIGVVVQLFILKNITVPIGWDVGRIFTGVVDFPDSQESISGYLSLNPNNSFYFFLMYTIKKIADSFVVGPGSSWLYWQIGNTILLDVGIILFFIAVKRLFGRRIAYISGYISAISLMFSPWILVPYTDTIMIPVISSILLLYSYLIGSKNNYLKLCITFFLGVGVMCAFLLKPSSVIFIIALAIVSVLKGILEKKRPSLIQIILILVFILSAGLTMQGFTFFKDNQNIVNYNEEAAKPWTHFVMMGLKGSGGYDEEDSIATDSRPTQEEKKAFNIETIKSRLQNYGFSGYLKFLFNKFFSNTDRGDFAWGVDGTEEIPLKKAENRIQAYLRDIYYRQGSRVNNLKFIMQCLWVLVLIGMLMAYAKAQENKLIIIAMLTVIGALLYLLLFEGGRSRYLIQFLPFFYLVSGFGWNQFFSGKSKV</sequence>
<protein>
    <submittedName>
        <fullName evidence="3">Membrane protein</fullName>
    </submittedName>
</protein>
<dbReference type="InterPro" id="IPR038731">
    <property type="entry name" value="RgtA/B/C-like"/>
</dbReference>
<feature type="transmembrane region" description="Helical" evidence="1">
    <location>
        <begin position="251"/>
        <end position="279"/>
    </location>
</feature>
<feature type="transmembrane region" description="Helical" evidence="1">
    <location>
        <begin position="43"/>
        <end position="62"/>
    </location>
</feature>
<feature type="transmembrane region" description="Helical" evidence="1">
    <location>
        <begin position="222"/>
        <end position="239"/>
    </location>
</feature>
<keyword evidence="1" id="KW-0812">Transmembrane</keyword>
<evidence type="ECO:0000313" key="4">
    <source>
        <dbReference type="Proteomes" id="UP000290567"/>
    </source>
</evidence>
<feature type="transmembrane region" description="Helical" evidence="1">
    <location>
        <begin position="83"/>
        <end position="102"/>
    </location>
</feature>
<feature type="transmembrane region" description="Helical" evidence="1">
    <location>
        <begin position="488"/>
        <end position="508"/>
    </location>
</feature>
<comment type="caution">
    <text evidence="3">The sequence shown here is derived from an EMBL/GenBank/DDBJ whole genome shotgun (WGS) entry which is preliminary data.</text>
</comment>
<name>A0A4P5P7W7_9ENTE</name>
<gene>
    <name evidence="3" type="ORF">NRIC_18210</name>
</gene>
<keyword evidence="4" id="KW-1185">Reference proteome</keyword>
<organism evidence="3 4">
    <name type="scientific">Enterococcus florum</name>
    <dbReference type="NCBI Taxonomy" id="2480627"/>
    <lineage>
        <taxon>Bacteria</taxon>
        <taxon>Bacillati</taxon>
        <taxon>Bacillota</taxon>
        <taxon>Bacilli</taxon>
        <taxon>Lactobacillales</taxon>
        <taxon>Enterococcaceae</taxon>
        <taxon>Enterococcus</taxon>
    </lineage>
</organism>
<feature type="domain" description="Glycosyltransferase RgtA/B/C/D-like" evidence="2">
    <location>
        <begin position="175"/>
        <end position="301"/>
    </location>
</feature>
<evidence type="ECO:0000313" key="3">
    <source>
        <dbReference type="EMBL" id="GCF93930.1"/>
    </source>
</evidence>